<evidence type="ECO:0000256" key="14">
    <source>
        <dbReference type="ARBA" id="ARBA00044770"/>
    </source>
</evidence>
<keyword evidence="6" id="KW-0573">Peptidoglycan synthesis</keyword>
<evidence type="ECO:0000256" key="4">
    <source>
        <dbReference type="ARBA" id="ARBA00022692"/>
    </source>
</evidence>
<comment type="subcellular location">
    <subcellularLocation>
        <location evidence="1">Membrane</location>
        <topology evidence="1">Multi-pass membrane protein</topology>
    </subcellularLocation>
</comment>
<evidence type="ECO:0000256" key="7">
    <source>
        <dbReference type="ARBA" id="ARBA00022989"/>
    </source>
</evidence>
<name>A0ABW3MG18_9PSEU</name>
<keyword evidence="3" id="KW-0808">Transferase</keyword>
<gene>
    <name evidence="18" type="ORF">ACFQ1S_25190</name>
</gene>
<feature type="transmembrane region" description="Helical" evidence="17">
    <location>
        <begin position="123"/>
        <end position="140"/>
    </location>
</feature>
<dbReference type="Pfam" id="PF01098">
    <property type="entry name" value="FTSW_RODA_SPOVE"/>
    <property type="match status" value="1"/>
</dbReference>
<dbReference type="Proteomes" id="UP001597045">
    <property type="component" value="Unassembled WGS sequence"/>
</dbReference>
<proteinExistence type="inferred from homology"/>
<evidence type="ECO:0000313" key="19">
    <source>
        <dbReference type="Proteomes" id="UP001597045"/>
    </source>
</evidence>
<evidence type="ECO:0000256" key="13">
    <source>
        <dbReference type="ARBA" id="ARBA00041418"/>
    </source>
</evidence>
<comment type="catalytic activity">
    <reaction evidence="15">
        <text>[GlcNAc-(1-&gt;4)-Mur2Ac(oyl-L-Ala-gamma-D-Glu-L-Lys-D-Ala-D-Ala)](n)-di-trans,octa-cis-undecaprenyl diphosphate + beta-D-GlcNAc-(1-&gt;4)-Mur2Ac(oyl-L-Ala-gamma-D-Glu-L-Lys-D-Ala-D-Ala)-di-trans,octa-cis-undecaprenyl diphosphate = [GlcNAc-(1-&gt;4)-Mur2Ac(oyl-L-Ala-gamma-D-Glu-L-Lys-D-Ala-D-Ala)](n+1)-di-trans,octa-cis-undecaprenyl diphosphate + di-trans,octa-cis-undecaprenyl diphosphate + H(+)</text>
        <dbReference type="Rhea" id="RHEA:23708"/>
        <dbReference type="Rhea" id="RHEA-COMP:9602"/>
        <dbReference type="Rhea" id="RHEA-COMP:9603"/>
        <dbReference type="ChEBI" id="CHEBI:15378"/>
        <dbReference type="ChEBI" id="CHEBI:58405"/>
        <dbReference type="ChEBI" id="CHEBI:60033"/>
        <dbReference type="ChEBI" id="CHEBI:78435"/>
        <dbReference type="EC" id="2.4.99.28"/>
    </reaction>
</comment>
<feature type="transmembrane region" description="Helical" evidence="17">
    <location>
        <begin position="91"/>
        <end position="111"/>
    </location>
</feature>
<feature type="transmembrane region" description="Helical" evidence="17">
    <location>
        <begin position="146"/>
        <end position="163"/>
    </location>
</feature>
<evidence type="ECO:0000256" key="3">
    <source>
        <dbReference type="ARBA" id="ARBA00022679"/>
    </source>
</evidence>
<evidence type="ECO:0000256" key="12">
    <source>
        <dbReference type="ARBA" id="ARBA00041185"/>
    </source>
</evidence>
<feature type="transmembrane region" description="Helical" evidence="17">
    <location>
        <begin position="57"/>
        <end position="79"/>
    </location>
</feature>
<dbReference type="InterPro" id="IPR001182">
    <property type="entry name" value="FtsW/RodA"/>
</dbReference>
<keyword evidence="7 17" id="KW-1133">Transmembrane helix</keyword>
<evidence type="ECO:0000256" key="2">
    <source>
        <dbReference type="ARBA" id="ARBA00022676"/>
    </source>
</evidence>
<evidence type="ECO:0000256" key="11">
    <source>
        <dbReference type="ARBA" id="ARBA00038053"/>
    </source>
</evidence>
<dbReference type="EMBL" id="JBHTIS010001684">
    <property type="protein sequence ID" value="MFD1048590.1"/>
    <property type="molecule type" value="Genomic_DNA"/>
</dbReference>
<comment type="function">
    <text evidence="16">Peptidoglycan polymerase that is essential for cell division.</text>
</comment>
<accession>A0ABW3MG18</accession>
<protein>
    <recommendedName>
        <fullName evidence="12">Probable peptidoglycan glycosyltransferase FtsW</fullName>
        <ecNumber evidence="14">2.4.99.28</ecNumber>
    </recommendedName>
    <alternativeName>
        <fullName evidence="13">Cell division protein FtsW</fullName>
    </alternativeName>
    <alternativeName>
        <fullName evidence="10">Cell wall polymerase</fullName>
    </alternativeName>
    <alternativeName>
        <fullName evidence="9">Peptidoglycan polymerase</fullName>
    </alternativeName>
</protein>
<feature type="transmembrane region" description="Helical" evidence="17">
    <location>
        <begin position="31"/>
        <end position="50"/>
    </location>
</feature>
<evidence type="ECO:0000256" key="8">
    <source>
        <dbReference type="ARBA" id="ARBA00023136"/>
    </source>
</evidence>
<keyword evidence="19" id="KW-1185">Reference proteome</keyword>
<dbReference type="EC" id="2.4.99.28" evidence="14"/>
<evidence type="ECO:0000256" key="17">
    <source>
        <dbReference type="SAM" id="Phobius"/>
    </source>
</evidence>
<evidence type="ECO:0000256" key="16">
    <source>
        <dbReference type="ARBA" id="ARBA00049966"/>
    </source>
</evidence>
<keyword evidence="5" id="KW-0133">Cell shape</keyword>
<sequence length="164" mass="17828">MLGLVMVLSASSVVSLQDSTSHSPYTVFKKQLLFVLIGSVVFWLGLRIPLKKMRQAAAPALTICIGLLMAVLVIGTTHYGARSWFTIGPLSFQPIEVAKLALALWGAHVLVQKKTVLHQYRHLLVPVVPVALLIFALVMMQPDLGGTVTLIIVLFSLLWFAGAP</sequence>
<keyword evidence="8 17" id="KW-0472">Membrane</keyword>
<keyword evidence="4 17" id="KW-0812">Transmembrane</keyword>
<dbReference type="PANTHER" id="PTHR30474">
    <property type="entry name" value="CELL CYCLE PROTEIN"/>
    <property type="match status" value="1"/>
</dbReference>
<comment type="caution">
    <text evidence="18">The sequence shown here is derived from an EMBL/GenBank/DDBJ whole genome shotgun (WGS) entry which is preliminary data.</text>
</comment>
<reference evidence="19" key="1">
    <citation type="journal article" date="2019" name="Int. J. Syst. Evol. Microbiol.">
        <title>The Global Catalogue of Microorganisms (GCM) 10K type strain sequencing project: providing services to taxonomists for standard genome sequencing and annotation.</title>
        <authorList>
            <consortium name="The Broad Institute Genomics Platform"/>
            <consortium name="The Broad Institute Genome Sequencing Center for Infectious Disease"/>
            <person name="Wu L."/>
            <person name="Ma J."/>
        </authorList>
    </citation>
    <scope>NUCLEOTIDE SEQUENCE [LARGE SCALE GENOMIC DNA]</scope>
    <source>
        <strain evidence="19">JCM 31486</strain>
    </source>
</reference>
<organism evidence="18 19">
    <name type="scientific">Kibdelosporangium lantanae</name>
    <dbReference type="NCBI Taxonomy" id="1497396"/>
    <lineage>
        <taxon>Bacteria</taxon>
        <taxon>Bacillati</taxon>
        <taxon>Actinomycetota</taxon>
        <taxon>Actinomycetes</taxon>
        <taxon>Pseudonocardiales</taxon>
        <taxon>Pseudonocardiaceae</taxon>
        <taxon>Kibdelosporangium</taxon>
    </lineage>
</organism>
<feature type="non-terminal residue" evidence="18">
    <location>
        <position position="164"/>
    </location>
</feature>
<evidence type="ECO:0000256" key="9">
    <source>
        <dbReference type="ARBA" id="ARBA00032370"/>
    </source>
</evidence>
<evidence type="ECO:0000256" key="15">
    <source>
        <dbReference type="ARBA" id="ARBA00049902"/>
    </source>
</evidence>
<evidence type="ECO:0000313" key="18">
    <source>
        <dbReference type="EMBL" id="MFD1048590.1"/>
    </source>
</evidence>
<evidence type="ECO:0000256" key="10">
    <source>
        <dbReference type="ARBA" id="ARBA00033270"/>
    </source>
</evidence>
<evidence type="ECO:0000256" key="1">
    <source>
        <dbReference type="ARBA" id="ARBA00004141"/>
    </source>
</evidence>
<comment type="similarity">
    <text evidence="11">Belongs to the SEDS family. FtsW subfamily.</text>
</comment>
<keyword evidence="2" id="KW-0328">Glycosyltransferase</keyword>
<evidence type="ECO:0000256" key="6">
    <source>
        <dbReference type="ARBA" id="ARBA00022984"/>
    </source>
</evidence>
<dbReference type="PANTHER" id="PTHR30474:SF2">
    <property type="entry name" value="PEPTIDOGLYCAN GLYCOSYLTRANSFERASE FTSW-RELATED"/>
    <property type="match status" value="1"/>
</dbReference>
<evidence type="ECO:0000256" key="5">
    <source>
        <dbReference type="ARBA" id="ARBA00022960"/>
    </source>
</evidence>